<name>A0A0M5LX20_9MICC</name>
<evidence type="ECO:0000313" key="4">
    <source>
        <dbReference type="Proteomes" id="UP000062833"/>
    </source>
</evidence>
<gene>
    <name evidence="3" type="ORF">AOC05_03625</name>
</gene>
<feature type="transmembrane region" description="Helical" evidence="1">
    <location>
        <begin position="33"/>
        <end position="51"/>
    </location>
</feature>
<dbReference type="OrthoDB" id="32521at2"/>
<keyword evidence="1" id="KW-0812">Transmembrane</keyword>
<organism evidence="3 4">
    <name type="scientific">Arthrobacter alpinus</name>
    <dbReference type="NCBI Taxonomy" id="656366"/>
    <lineage>
        <taxon>Bacteria</taxon>
        <taxon>Bacillati</taxon>
        <taxon>Actinomycetota</taxon>
        <taxon>Actinomycetes</taxon>
        <taxon>Micrococcales</taxon>
        <taxon>Micrococcaceae</taxon>
        <taxon>Arthrobacter</taxon>
    </lineage>
</organism>
<dbReference type="PATRIC" id="fig|656366.3.peg.790"/>
<reference evidence="4" key="1">
    <citation type="submission" date="2015-09" db="EMBL/GenBank/DDBJ databases">
        <title>Complete genome of Arthrobacter alpinus strain R3.8.</title>
        <authorList>
            <person name="See-Too W.S."/>
            <person name="Chan K.G."/>
        </authorList>
    </citation>
    <scope>NUCLEOTIDE SEQUENCE [LARGE SCALE GENOMIC DNA]</scope>
    <source>
        <strain evidence="4">R3.8</strain>
    </source>
</reference>
<feature type="transmembrane region" description="Helical" evidence="1">
    <location>
        <begin position="84"/>
        <end position="104"/>
    </location>
</feature>
<evidence type="ECO:0000259" key="2">
    <source>
        <dbReference type="Pfam" id="PF03779"/>
    </source>
</evidence>
<proteinExistence type="predicted"/>
<evidence type="ECO:0000256" key="1">
    <source>
        <dbReference type="SAM" id="Phobius"/>
    </source>
</evidence>
<dbReference type="Proteomes" id="UP000062833">
    <property type="component" value="Chromosome"/>
</dbReference>
<keyword evidence="1" id="KW-1133">Transmembrane helix</keyword>
<dbReference type="AlphaFoldDB" id="A0A0M5LX20"/>
<dbReference type="Pfam" id="PF03779">
    <property type="entry name" value="SPW"/>
    <property type="match status" value="1"/>
</dbReference>
<feature type="domain" description="SPW repeat-containing integral membrane" evidence="2">
    <location>
        <begin position="7"/>
        <end position="100"/>
    </location>
</feature>
<feature type="transmembrane region" description="Helical" evidence="1">
    <location>
        <begin position="58"/>
        <end position="78"/>
    </location>
</feature>
<accession>A0A0M5LX20</accession>
<keyword evidence="4" id="KW-1185">Reference proteome</keyword>
<dbReference type="InterPro" id="IPR005530">
    <property type="entry name" value="SPW"/>
</dbReference>
<dbReference type="KEGG" id="aaq:AOC05_03625"/>
<evidence type="ECO:0000313" key="3">
    <source>
        <dbReference type="EMBL" id="ALE91637.1"/>
    </source>
</evidence>
<dbReference type="RefSeq" id="WP_062005771.1">
    <property type="nucleotide sequence ID" value="NZ_CP012677.1"/>
</dbReference>
<sequence>MKKWNRWQDYVAIAAGLYAALSTIWTTQQGSSMVMMIGVGVLLIAAGVWNLMSPSTPVAEWVQMVLGALLFISPWLAGYTGHTGAAWTSWLAGAVALVAGVLAVQTSMREHTVGHDKGVPAH</sequence>
<protein>
    <recommendedName>
        <fullName evidence="2">SPW repeat-containing integral membrane domain-containing protein</fullName>
    </recommendedName>
</protein>
<keyword evidence="1" id="KW-0472">Membrane</keyword>
<dbReference type="EMBL" id="CP012677">
    <property type="protein sequence ID" value="ALE91637.1"/>
    <property type="molecule type" value="Genomic_DNA"/>
</dbReference>